<dbReference type="InterPro" id="IPR011009">
    <property type="entry name" value="Kinase-like_dom_sf"/>
</dbReference>
<dbReference type="Proteomes" id="UP000799764">
    <property type="component" value="Unassembled WGS sequence"/>
</dbReference>
<evidence type="ECO:0000256" key="1">
    <source>
        <dbReference type="ARBA" id="ARBA00012513"/>
    </source>
</evidence>
<sequence length="111" mass="12753">EPFERYAVGGYYPVRIGDRFSSRYHVIHKLGYGSSSTTWLARDERLAKYVALKFAVSELDRPFESAILRTLRDGEDAHVDFGIAMIPEILDEFQVEGPEIQGVRRKHHCLV</sequence>
<comment type="catalytic activity">
    <reaction evidence="8">
        <text>L-seryl-[protein] + ATP = O-phospho-L-seryl-[protein] + ADP + H(+)</text>
        <dbReference type="Rhea" id="RHEA:17989"/>
        <dbReference type="Rhea" id="RHEA-COMP:9863"/>
        <dbReference type="Rhea" id="RHEA-COMP:11604"/>
        <dbReference type="ChEBI" id="CHEBI:15378"/>
        <dbReference type="ChEBI" id="CHEBI:29999"/>
        <dbReference type="ChEBI" id="CHEBI:30616"/>
        <dbReference type="ChEBI" id="CHEBI:83421"/>
        <dbReference type="ChEBI" id="CHEBI:456216"/>
        <dbReference type="EC" id="2.7.11.1"/>
    </reaction>
</comment>
<keyword evidence="5" id="KW-0418">Kinase</keyword>
<evidence type="ECO:0000256" key="7">
    <source>
        <dbReference type="ARBA" id="ARBA00047899"/>
    </source>
</evidence>
<keyword evidence="11" id="KW-1185">Reference proteome</keyword>
<comment type="catalytic activity">
    <reaction evidence="7">
        <text>L-threonyl-[protein] + ATP = O-phospho-L-threonyl-[protein] + ADP + H(+)</text>
        <dbReference type="Rhea" id="RHEA:46608"/>
        <dbReference type="Rhea" id="RHEA-COMP:11060"/>
        <dbReference type="Rhea" id="RHEA-COMP:11605"/>
        <dbReference type="ChEBI" id="CHEBI:15378"/>
        <dbReference type="ChEBI" id="CHEBI:30013"/>
        <dbReference type="ChEBI" id="CHEBI:30616"/>
        <dbReference type="ChEBI" id="CHEBI:61977"/>
        <dbReference type="ChEBI" id="CHEBI:456216"/>
        <dbReference type="EC" id="2.7.11.1"/>
    </reaction>
</comment>
<dbReference type="PANTHER" id="PTHR47634:SF9">
    <property type="entry name" value="PROTEIN KINASE DOMAIN-CONTAINING PROTEIN-RELATED"/>
    <property type="match status" value="1"/>
</dbReference>
<comment type="caution">
    <text evidence="10">The sequence shown here is derived from an EMBL/GenBank/DDBJ whole genome shotgun (WGS) entry which is preliminary data.</text>
</comment>
<accession>A0A9P4PND6</accession>
<keyword evidence="2" id="KW-0723">Serine/threonine-protein kinase</keyword>
<dbReference type="EMBL" id="MU001498">
    <property type="protein sequence ID" value="KAF2446084.1"/>
    <property type="molecule type" value="Genomic_DNA"/>
</dbReference>
<reference evidence="10" key="1">
    <citation type="journal article" date="2020" name="Stud. Mycol.">
        <title>101 Dothideomycetes genomes: a test case for predicting lifestyles and emergence of pathogens.</title>
        <authorList>
            <person name="Haridas S."/>
            <person name="Albert R."/>
            <person name="Binder M."/>
            <person name="Bloem J."/>
            <person name="Labutti K."/>
            <person name="Salamov A."/>
            <person name="Andreopoulos B."/>
            <person name="Baker S."/>
            <person name="Barry K."/>
            <person name="Bills G."/>
            <person name="Bluhm B."/>
            <person name="Cannon C."/>
            <person name="Castanera R."/>
            <person name="Culley D."/>
            <person name="Daum C."/>
            <person name="Ezra D."/>
            <person name="Gonzalez J."/>
            <person name="Henrissat B."/>
            <person name="Kuo A."/>
            <person name="Liang C."/>
            <person name="Lipzen A."/>
            <person name="Lutzoni F."/>
            <person name="Magnuson J."/>
            <person name="Mondo S."/>
            <person name="Nolan M."/>
            <person name="Ohm R."/>
            <person name="Pangilinan J."/>
            <person name="Park H.-J."/>
            <person name="Ramirez L."/>
            <person name="Alfaro M."/>
            <person name="Sun H."/>
            <person name="Tritt A."/>
            <person name="Yoshinaga Y."/>
            <person name="Zwiers L.-H."/>
            <person name="Turgeon B."/>
            <person name="Goodwin S."/>
            <person name="Spatafora J."/>
            <person name="Crous P."/>
            <person name="Grigoriev I."/>
        </authorList>
    </citation>
    <scope>NUCLEOTIDE SEQUENCE</scope>
    <source>
        <strain evidence="10">CBS 690.94</strain>
    </source>
</reference>
<gene>
    <name evidence="10" type="ORF">P171DRAFT_320478</name>
</gene>
<evidence type="ECO:0000256" key="4">
    <source>
        <dbReference type="ARBA" id="ARBA00022741"/>
    </source>
</evidence>
<evidence type="ECO:0000313" key="10">
    <source>
        <dbReference type="EMBL" id="KAF2446084.1"/>
    </source>
</evidence>
<keyword evidence="3" id="KW-0808">Transferase</keyword>
<name>A0A9P4PND6_9PLEO</name>
<proteinExistence type="predicted"/>
<dbReference type="Gene3D" id="3.30.200.20">
    <property type="entry name" value="Phosphorylase Kinase, domain 1"/>
    <property type="match status" value="1"/>
</dbReference>
<evidence type="ECO:0000256" key="2">
    <source>
        <dbReference type="ARBA" id="ARBA00022527"/>
    </source>
</evidence>
<evidence type="ECO:0000256" key="8">
    <source>
        <dbReference type="ARBA" id="ARBA00048679"/>
    </source>
</evidence>
<feature type="non-terminal residue" evidence="10">
    <location>
        <position position="1"/>
    </location>
</feature>
<dbReference type="AlphaFoldDB" id="A0A9P4PND6"/>
<evidence type="ECO:0000256" key="3">
    <source>
        <dbReference type="ARBA" id="ARBA00022679"/>
    </source>
</evidence>
<dbReference type="InterPro" id="IPR017441">
    <property type="entry name" value="Protein_kinase_ATP_BS"/>
</dbReference>
<feature type="binding site" evidence="9">
    <location>
        <position position="53"/>
    </location>
    <ligand>
        <name>ATP</name>
        <dbReference type="ChEBI" id="CHEBI:30616"/>
    </ligand>
</feature>
<evidence type="ECO:0000256" key="6">
    <source>
        <dbReference type="ARBA" id="ARBA00022840"/>
    </source>
</evidence>
<dbReference type="GO" id="GO:0005524">
    <property type="term" value="F:ATP binding"/>
    <property type="evidence" value="ECO:0007669"/>
    <property type="project" value="UniProtKB-UniRule"/>
</dbReference>
<dbReference type="InterPro" id="IPR051334">
    <property type="entry name" value="SRPK"/>
</dbReference>
<dbReference type="GO" id="GO:0050684">
    <property type="term" value="P:regulation of mRNA processing"/>
    <property type="evidence" value="ECO:0007669"/>
    <property type="project" value="TreeGrafter"/>
</dbReference>
<dbReference type="SUPFAM" id="SSF56112">
    <property type="entry name" value="Protein kinase-like (PK-like)"/>
    <property type="match status" value="1"/>
</dbReference>
<evidence type="ECO:0000256" key="5">
    <source>
        <dbReference type="ARBA" id="ARBA00022777"/>
    </source>
</evidence>
<evidence type="ECO:0000313" key="11">
    <source>
        <dbReference type="Proteomes" id="UP000799764"/>
    </source>
</evidence>
<dbReference type="PROSITE" id="PS00107">
    <property type="entry name" value="PROTEIN_KINASE_ATP"/>
    <property type="match status" value="1"/>
</dbReference>
<keyword evidence="4 9" id="KW-0547">Nucleotide-binding</keyword>
<evidence type="ECO:0000256" key="9">
    <source>
        <dbReference type="PROSITE-ProRule" id="PRU10141"/>
    </source>
</evidence>
<dbReference type="OrthoDB" id="5979581at2759"/>
<feature type="non-terminal residue" evidence="10">
    <location>
        <position position="111"/>
    </location>
</feature>
<organism evidence="10 11">
    <name type="scientific">Karstenula rhodostoma CBS 690.94</name>
    <dbReference type="NCBI Taxonomy" id="1392251"/>
    <lineage>
        <taxon>Eukaryota</taxon>
        <taxon>Fungi</taxon>
        <taxon>Dikarya</taxon>
        <taxon>Ascomycota</taxon>
        <taxon>Pezizomycotina</taxon>
        <taxon>Dothideomycetes</taxon>
        <taxon>Pleosporomycetidae</taxon>
        <taxon>Pleosporales</taxon>
        <taxon>Massarineae</taxon>
        <taxon>Didymosphaeriaceae</taxon>
        <taxon>Karstenula</taxon>
    </lineage>
</organism>
<dbReference type="GO" id="GO:0000245">
    <property type="term" value="P:spliceosomal complex assembly"/>
    <property type="evidence" value="ECO:0007669"/>
    <property type="project" value="TreeGrafter"/>
</dbReference>
<dbReference type="EC" id="2.7.11.1" evidence="1"/>
<keyword evidence="6 9" id="KW-0067">ATP-binding</keyword>
<dbReference type="GO" id="GO:0004674">
    <property type="term" value="F:protein serine/threonine kinase activity"/>
    <property type="evidence" value="ECO:0007669"/>
    <property type="project" value="UniProtKB-KW"/>
</dbReference>
<dbReference type="PANTHER" id="PTHR47634">
    <property type="entry name" value="PROTEIN KINASE DOMAIN-CONTAINING PROTEIN-RELATED"/>
    <property type="match status" value="1"/>
</dbReference>
<protein>
    <recommendedName>
        <fullName evidence="1">non-specific serine/threonine protein kinase</fullName>
        <ecNumber evidence="1">2.7.11.1</ecNumber>
    </recommendedName>
</protein>